<feature type="domain" description="Cyclic nucleotide-binding" evidence="4">
    <location>
        <begin position="367"/>
        <end position="468"/>
    </location>
</feature>
<dbReference type="Pfam" id="PF00027">
    <property type="entry name" value="cNMP_binding"/>
    <property type="match status" value="2"/>
</dbReference>
<dbReference type="InterPro" id="IPR008937">
    <property type="entry name" value="Ras-like_GEF"/>
</dbReference>
<feature type="domain" description="Ras-GEF" evidence="3">
    <location>
        <begin position="788"/>
        <end position="1026"/>
    </location>
</feature>
<sequence>MSARSSSTSKSGKTDNKQHKMKILNASWYSGLLKRPLDRTSEEIERASAHLRDVSAAEKFHHCLVQQMALYARYDRLDENVLVIRQGDYGVNWYLVLSGSLAVYSSENLRLKAGPKLCTLTSGASFGEGIFTRNPHQISVVTVDKTELLWMDYKDMKLLWERHREMMDAAITSLENLPNLNDEMKKLLVSKDTKTWDDSLNPASPICAEPSGNISHAAWVLRTILMGHHGHMIRDRKYHLRTYKRCLVGCELVDWILDTFPKVDNREHAAGMCQALLEEGVFVHVCKQHPFLDQYLFYRFLEDEATPGPLPTEADLERAQEDLFDVFSLLAQASPDAALRVILRKLPDDRTSEDVEIVYEELLQIKSLQHLSCTVKRELASVIMFEAHSHSGTVLFNQGDEGRSWYIVAKGSVNVSIHGKGVVCVLGEADDFGKLALVNDAPRAATITLAEDNCHFLRVDKDDFNRILRDVEANTVRLKEHGQDVLILEKIPFPVDSNGSFHSEYKYSVMAGTPEKMLEYLLETAMDPKKEHQMAGTFLDDFLLTHSIFFPDEKLCAAMSKHYHASADSTDTQDDCDFVLSQKKCVIQFVLTWYDLELDKFSGSLPISQFIESLTKSVAQDCLAYPGLIGDHEALLAIYKDRKSSAGPNKVSKMKSFFPSRRGHTKSSLGEGDGEKKVPVRSGDEYIFKVYCADHTYSSVRLPMASSVRDIVVGARDKLCLGTDAVLCEVKSNGERVVFKDQDRFVIMSLSLNGRLFIAPREHLDALTPVPEQEGPNISTMPALELMSTRELAVQITLFDWELFTAVPEQEMLNKVFGTQVFPSGFSANLDHILFRFDQLQYWIVTEMVLVLNLSKRVQLLRKFIKLAQHCKDLNNYHAFFAITMGLGHLAVSRLSQTWEKLTSKMKKTFSDFEILLEPARNHRAYRQVVSTLTPPVIPYMPLLIKDMTFVNEGNKTHYDNMINFEKMHMIAQSLRTVRFCRSEPLELESAEAPKTGSDIRSYIRNLHVIDNQRILTNLSHKCEPRKG</sequence>
<dbReference type="PROSITE" id="PS50009">
    <property type="entry name" value="RASGEF_CAT"/>
    <property type="match status" value="1"/>
</dbReference>
<dbReference type="AlphaFoldDB" id="A0AAE0YSN1"/>
<dbReference type="PROSITE" id="PS50042">
    <property type="entry name" value="CNMP_BINDING_3"/>
    <property type="match status" value="2"/>
</dbReference>
<dbReference type="SMART" id="SM00147">
    <property type="entry name" value="RasGEF"/>
    <property type="match status" value="1"/>
</dbReference>
<dbReference type="Gene3D" id="1.20.870.10">
    <property type="entry name" value="Son of sevenless (SoS) protein Chain: S domain 1"/>
    <property type="match status" value="1"/>
</dbReference>
<evidence type="ECO:0000256" key="1">
    <source>
        <dbReference type="ARBA" id="ARBA00022658"/>
    </source>
</evidence>
<dbReference type="CDD" id="cd00038">
    <property type="entry name" value="CAP_ED"/>
    <property type="match status" value="2"/>
</dbReference>
<dbReference type="PROSITE" id="PS00720">
    <property type="entry name" value="RASGEF"/>
    <property type="match status" value="1"/>
</dbReference>
<proteinExistence type="predicted"/>
<dbReference type="Proteomes" id="UP001283361">
    <property type="component" value="Unassembled WGS sequence"/>
</dbReference>
<dbReference type="InterPro" id="IPR019804">
    <property type="entry name" value="Ras_G-nucl-exch_fac_CS"/>
</dbReference>
<evidence type="ECO:0000313" key="8">
    <source>
        <dbReference type="Proteomes" id="UP001283361"/>
    </source>
</evidence>
<dbReference type="Pfam" id="PF00618">
    <property type="entry name" value="RasGEF_N"/>
    <property type="match status" value="1"/>
</dbReference>
<evidence type="ECO:0000259" key="3">
    <source>
        <dbReference type="PROSITE" id="PS50009"/>
    </source>
</evidence>
<dbReference type="InterPro" id="IPR018490">
    <property type="entry name" value="cNMP-bd_dom_sf"/>
</dbReference>
<name>A0AAE0YSN1_9GAST</name>
<dbReference type="InterPro" id="IPR001895">
    <property type="entry name" value="RASGEF_cat_dom"/>
</dbReference>
<dbReference type="InterPro" id="IPR016059">
    <property type="entry name" value="DNA_ligase_ATP-dep_CS"/>
</dbReference>
<feature type="domain" description="N-terminal Ras-GEF" evidence="6">
    <location>
        <begin position="505"/>
        <end position="640"/>
    </location>
</feature>
<evidence type="ECO:0000259" key="5">
    <source>
        <dbReference type="PROSITE" id="PS50186"/>
    </source>
</evidence>
<dbReference type="InterPro" id="IPR014710">
    <property type="entry name" value="RmlC-like_jellyroll"/>
</dbReference>
<dbReference type="SMART" id="SM00100">
    <property type="entry name" value="cNMP"/>
    <property type="match status" value="2"/>
</dbReference>
<evidence type="ECO:0000256" key="2">
    <source>
        <dbReference type="PROSITE-ProRule" id="PRU00168"/>
    </source>
</evidence>
<evidence type="ECO:0008006" key="9">
    <source>
        <dbReference type="Google" id="ProtNLM"/>
    </source>
</evidence>
<dbReference type="PROSITE" id="PS00697">
    <property type="entry name" value="DNA_LIGASE_A1"/>
    <property type="match status" value="1"/>
</dbReference>
<gene>
    <name evidence="7" type="ORF">RRG08_064791</name>
</gene>
<dbReference type="EMBL" id="JAWDGP010005525">
    <property type="protein sequence ID" value="KAK3756305.1"/>
    <property type="molecule type" value="Genomic_DNA"/>
</dbReference>
<dbReference type="PROSITE" id="PS50212">
    <property type="entry name" value="RASGEF_NTER"/>
    <property type="match status" value="1"/>
</dbReference>
<keyword evidence="1 2" id="KW-0344">Guanine-nucleotide releasing factor</keyword>
<dbReference type="InterPro" id="IPR023578">
    <property type="entry name" value="Ras_GEF_dom_sf"/>
</dbReference>
<dbReference type="GO" id="GO:0003909">
    <property type="term" value="F:DNA ligase activity"/>
    <property type="evidence" value="ECO:0007669"/>
    <property type="project" value="InterPro"/>
</dbReference>
<dbReference type="InterPro" id="IPR036388">
    <property type="entry name" value="WH-like_DNA-bd_sf"/>
</dbReference>
<evidence type="ECO:0000259" key="4">
    <source>
        <dbReference type="PROSITE" id="PS50042"/>
    </source>
</evidence>
<dbReference type="Gene3D" id="2.60.120.10">
    <property type="entry name" value="Jelly Rolls"/>
    <property type="match status" value="2"/>
</dbReference>
<dbReference type="InterPro" id="IPR000595">
    <property type="entry name" value="cNMP-bd_dom"/>
</dbReference>
<accession>A0AAE0YSN1</accession>
<reference evidence="7" key="1">
    <citation type="journal article" date="2023" name="G3 (Bethesda)">
        <title>A reference genome for the long-term kleptoplast-retaining sea slug Elysia crispata morphotype clarki.</title>
        <authorList>
            <person name="Eastman K.E."/>
            <person name="Pendleton A.L."/>
            <person name="Shaikh M.A."/>
            <person name="Suttiyut T."/>
            <person name="Ogas R."/>
            <person name="Tomko P."/>
            <person name="Gavelis G."/>
            <person name="Widhalm J.R."/>
            <person name="Wisecaver J.H."/>
        </authorList>
    </citation>
    <scope>NUCLEOTIDE SEQUENCE</scope>
    <source>
        <strain evidence="7">ECLA1</strain>
    </source>
</reference>
<dbReference type="GO" id="GO:0005085">
    <property type="term" value="F:guanyl-nucleotide exchange factor activity"/>
    <property type="evidence" value="ECO:0007669"/>
    <property type="project" value="UniProtKB-KW"/>
</dbReference>
<dbReference type="SUPFAM" id="SSF51206">
    <property type="entry name" value="cAMP-binding domain-like"/>
    <property type="match status" value="2"/>
</dbReference>
<dbReference type="Pfam" id="PF00610">
    <property type="entry name" value="DEP"/>
    <property type="match status" value="1"/>
</dbReference>
<dbReference type="SUPFAM" id="SSF46785">
    <property type="entry name" value="Winged helix' DNA-binding domain"/>
    <property type="match status" value="1"/>
</dbReference>
<dbReference type="InterPro" id="IPR029071">
    <property type="entry name" value="Ubiquitin-like_domsf"/>
</dbReference>
<keyword evidence="8" id="KW-1185">Reference proteome</keyword>
<feature type="domain" description="Cyclic nucleotide-binding" evidence="4">
    <location>
        <begin position="74"/>
        <end position="128"/>
    </location>
</feature>
<dbReference type="CDD" id="cd00155">
    <property type="entry name" value="RasGEF"/>
    <property type="match status" value="1"/>
</dbReference>
<dbReference type="InterPro" id="IPR036390">
    <property type="entry name" value="WH_DNA-bd_sf"/>
</dbReference>
<dbReference type="SUPFAM" id="SSF54236">
    <property type="entry name" value="Ubiquitin-like"/>
    <property type="match status" value="1"/>
</dbReference>
<dbReference type="Pfam" id="PF00617">
    <property type="entry name" value="RasGEF"/>
    <property type="match status" value="1"/>
</dbReference>
<dbReference type="GO" id="GO:0005886">
    <property type="term" value="C:plasma membrane"/>
    <property type="evidence" value="ECO:0007669"/>
    <property type="project" value="TreeGrafter"/>
</dbReference>
<dbReference type="InterPro" id="IPR000651">
    <property type="entry name" value="Ras-like_Gua-exchang_fac_N"/>
</dbReference>
<dbReference type="Gene3D" id="1.10.8.1240">
    <property type="match status" value="1"/>
</dbReference>
<comment type="caution">
    <text evidence="7">The sequence shown here is derived from an EMBL/GenBank/DDBJ whole genome shotgun (WGS) entry which is preliminary data.</text>
</comment>
<evidence type="ECO:0000313" key="7">
    <source>
        <dbReference type="EMBL" id="KAK3756305.1"/>
    </source>
</evidence>
<organism evidence="7 8">
    <name type="scientific">Elysia crispata</name>
    <name type="common">lettuce slug</name>
    <dbReference type="NCBI Taxonomy" id="231223"/>
    <lineage>
        <taxon>Eukaryota</taxon>
        <taxon>Metazoa</taxon>
        <taxon>Spiralia</taxon>
        <taxon>Lophotrochozoa</taxon>
        <taxon>Mollusca</taxon>
        <taxon>Gastropoda</taxon>
        <taxon>Heterobranchia</taxon>
        <taxon>Euthyneura</taxon>
        <taxon>Panpulmonata</taxon>
        <taxon>Sacoglossa</taxon>
        <taxon>Placobranchoidea</taxon>
        <taxon>Plakobranchidae</taxon>
        <taxon>Elysia</taxon>
    </lineage>
</organism>
<dbReference type="Gene3D" id="1.10.10.10">
    <property type="entry name" value="Winged helix-like DNA-binding domain superfamily/Winged helix DNA-binding domain"/>
    <property type="match status" value="1"/>
</dbReference>
<dbReference type="Gene3D" id="1.10.840.10">
    <property type="entry name" value="Ras guanine-nucleotide exchange factors catalytic domain"/>
    <property type="match status" value="1"/>
</dbReference>
<dbReference type="SMART" id="SM00229">
    <property type="entry name" value="RasGEFN"/>
    <property type="match status" value="1"/>
</dbReference>
<dbReference type="PANTHER" id="PTHR23113:SF327">
    <property type="entry name" value="EXCHANGE PROTEIN DIRECTLY ACTIVATED BY CAMP, ISOFORM E"/>
    <property type="match status" value="1"/>
</dbReference>
<dbReference type="SUPFAM" id="SSF48366">
    <property type="entry name" value="Ras GEF"/>
    <property type="match status" value="1"/>
</dbReference>
<dbReference type="GO" id="GO:0007265">
    <property type="term" value="P:Ras protein signal transduction"/>
    <property type="evidence" value="ECO:0007669"/>
    <property type="project" value="TreeGrafter"/>
</dbReference>
<dbReference type="SMART" id="SM00049">
    <property type="entry name" value="DEP"/>
    <property type="match status" value="1"/>
</dbReference>
<protein>
    <recommendedName>
        <fullName evidence="9">Rap guanine nucleotide exchange factor 4</fullName>
    </recommendedName>
</protein>
<dbReference type="PROSITE" id="PS50186">
    <property type="entry name" value="DEP"/>
    <property type="match status" value="1"/>
</dbReference>
<dbReference type="Gene3D" id="3.10.20.90">
    <property type="entry name" value="Phosphatidylinositol 3-kinase Catalytic Subunit, Chain A, domain 1"/>
    <property type="match status" value="1"/>
</dbReference>
<dbReference type="PRINTS" id="PR00103">
    <property type="entry name" value="CAMPKINASE"/>
</dbReference>
<dbReference type="InterPro" id="IPR000591">
    <property type="entry name" value="DEP_dom"/>
</dbReference>
<dbReference type="PANTHER" id="PTHR23113">
    <property type="entry name" value="GUANINE NUCLEOTIDE EXCHANGE FACTOR"/>
    <property type="match status" value="1"/>
</dbReference>
<evidence type="ECO:0000259" key="6">
    <source>
        <dbReference type="PROSITE" id="PS50212"/>
    </source>
</evidence>
<feature type="domain" description="DEP" evidence="5">
    <location>
        <begin position="227"/>
        <end position="302"/>
    </location>
</feature>
<dbReference type="InterPro" id="IPR036964">
    <property type="entry name" value="RASGEF_cat_dom_sf"/>
</dbReference>